<organism evidence="3 4">
    <name type="scientific">Salipiger mangrovisoli</name>
    <dbReference type="NCBI Taxonomy" id="2865933"/>
    <lineage>
        <taxon>Bacteria</taxon>
        <taxon>Pseudomonadati</taxon>
        <taxon>Pseudomonadota</taxon>
        <taxon>Alphaproteobacteria</taxon>
        <taxon>Rhodobacterales</taxon>
        <taxon>Roseobacteraceae</taxon>
        <taxon>Salipiger</taxon>
    </lineage>
</organism>
<evidence type="ECO:0000313" key="4">
    <source>
        <dbReference type="Proteomes" id="UP000607796"/>
    </source>
</evidence>
<gene>
    <name evidence="3" type="ORF">IQ782_20215</name>
</gene>
<dbReference type="PANTHER" id="PTHR22911">
    <property type="entry name" value="ACYL-MALONYL CONDENSING ENZYME-RELATED"/>
    <property type="match status" value="1"/>
</dbReference>
<comment type="caution">
    <text evidence="3">The sequence shown here is derived from an EMBL/GenBank/DDBJ whole genome shotgun (WGS) entry which is preliminary data.</text>
</comment>
<evidence type="ECO:0000256" key="1">
    <source>
        <dbReference type="SAM" id="Phobius"/>
    </source>
</evidence>
<protein>
    <submittedName>
        <fullName evidence="3">DMT family transporter</fullName>
    </submittedName>
</protein>
<keyword evidence="4" id="KW-1185">Reference proteome</keyword>
<feature type="transmembrane region" description="Helical" evidence="1">
    <location>
        <begin position="228"/>
        <end position="249"/>
    </location>
</feature>
<feature type="transmembrane region" description="Helical" evidence="1">
    <location>
        <begin position="90"/>
        <end position="109"/>
    </location>
</feature>
<dbReference type="Pfam" id="PF00892">
    <property type="entry name" value="EamA"/>
    <property type="match status" value="2"/>
</dbReference>
<feature type="transmembrane region" description="Helical" evidence="1">
    <location>
        <begin position="256"/>
        <end position="276"/>
    </location>
</feature>
<sequence>MAPTRAVLLKVRATIQGGREVRQSKVSIGMLMMCVGVACLSVNDAFAKHLTSDYSPFQVLFLRNLIALPFAIVIALFSGGTGALRSYRPAAHLVRGVVWVGAAFMFFSSLKQMPIAEATALVFVAPLFITAISAMFLGEHVGWKRWLAVLAGFLGVVIAIRPGAASFQLVSLLPIGTALFYALLMVSARWVDERESVWTLLLYLTGAGALLSAFIAPFVWHPVPLSDLWRFVAIAFFGTVGMTLITQAFRMAPAVVIAPLDYTALIWATLAGWLVWNEIPEMPVFAGAAIIIGSGIFTVWREHNRERQFAQAAHANTAA</sequence>
<feature type="transmembrane region" description="Helical" evidence="1">
    <location>
        <begin position="170"/>
        <end position="188"/>
    </location>
</feature>
<feature type="transmembrane region" description="Helical" evidence="1">
    <location>
        <begin position="26"/>
        <end position="47"/>
    </location>
</feature>
<feature type="domain" description="EamA" evidence="2">
    <location>
        <begin position="172"/>
        <end position="298"/>
    </location>
</feature>
<feature type="transmembrane region" description="Helical" evidence="1">
    <location>
        <begin position="59"/>
        <end position="78"/>
    </location>
</feature>
<dbReference type="Proteomes" id="UP000607796">
    <property type="component" value="Unassembled WGS sequence"/>
</dbReference>
<accession>A0ABR9X6J7</accession>
<proteinExistence type="predicted"/>
<feature type="transmembrane region" description="Helical" evidence="1">
    <location>
        <begin position="146"/>
        <end position="164"/>
    </location>
</feature>
<reference evidence="3 4" key="1">
    <citation type="journal article" date="2021" name="Int. J. Syst. Evol. Microbiol.">
        <title>Salipiger mangrovisoli sp. nov., isolated from mangrove soil and the proposal for the reclassification of Paraphaeobacter pallidus as Salipiger pallidus comb. nov.</title>
        <authorList>
            <person name="Du J."/>
            <person name="Liu Y."/>
            <person name="Pei T."/>
            <person name="Deng M.R."/>
            <person name="Zhu H."/>
        </authorList>
    </citation>
    <scope>NUCLEOTIDE SEQUENCE [LARGE SCALE GENOMIC DNA]</scope>
    <source>
        <strain evidence="3 4">6D45A</strain>
    </source>
</reference>
<feature type="transmembrane region" description="Helical" evidence="1">
    <location>
        <begin position="115"/>
        <end position="137"/>
    </location>
</feature>
<evidence type="ECO:0000259" key="2">
    <source>
        <dbReference type="Pfam" id="PF00892"/>
    </source>
</evidence>
<feature type="domain" description="EamA" evidence="2">
    <location>
        <begin position="28"/>
        <end position="159"/>
    </location>
</feature>
<keyword evidence="1" id="KW-1133">Transmembrane helix</keyword>
<feature type="transmembrane region" description="Helical" evidence="1">
    <location>
        <begin position="200"/>
        <end position="222"/>
    </location>
</feature>
<dbReference type="EMBL" id="JADFFK010000017">
    <property type="protein sequence ID" value="MBE9639184.1"/>
    <property type="molecule type" value="Genomic_DNA"/>
</dbReference>
<keyword evidence="1" id="KW-0472">Membrane</keyword>
<dbReference type="PANTHER" id="PTHR22911:SF103">
    <property type="entry name" value="BLR2811 PROTEIN"/>
    <property type="match status" value="1"/>
</dbReference>
<feature type="transmembrane region" description="Helical" evidence="1">
    <location>
        <begin position="282"/>
        <end position="300"/>
    </location>
</feature>
<keyword evidence="1" id="KW-0812">Transmembrane</keyword>
<dbReference type="InterPro" id="IPR000620">
    <property type="entry name" value="EamA_dom"/>
</dbReference>
<dbReference type="InterPro" id="IPR037185">
    <property type="entry name" value="EmrE-like"/>
</dbReference>
<dbReference type="SUPFAM" id="SSF103481">
    <property type="entry name" value="Multidrug resistance efflux transporter EmrE"/>
    <property type="match status" value="2"/>
</dbReference>
<name>A0ABR9X6J7_9RHOB</name>
<evidence type="ECO:0000313" key="3">
    <source>
        <dbReference type="EMBL" id="MBE9639184.1"/>
    </source>
</evidence>